<evidence type="ECO:0000313" key="3">
    <source>
        <dbReference type="EMBL" id="HIX85384.1"/>
    </source>
</evidence>
<reference evidence="3" key="2">
    <citation type="submission" date="2021-04" db="EMBL/GenBank/DDBJ databases">
        <authorList>
            <person name="Gilroy R."/>
        </authorList>
    </citation>
    <scope>NUCLEOTIDE SEQUENCE</scope>
    <source>
        <strain evidence="3">ChiHecec2B26-12326</strain>
    </source>
</reference>
<feature type="transmembrane region" description="Helical" evidence="1">
    <location>
        <begin position="9"/>
        <end position="29"/>
    </location>
</feature>
<keyword evidence="3" id="KW-0808">Transferase</keyword>
<comment type="caution">
    <text evidence="3">The sequence shown here is derived from an EMBL/GenBank/DDBJ whole genome shotgun (WGS) entry which is preliminary data.</text>
</comment>
<feature type="transmembrane region" description="Helical" evidence="1">
    <location>
        <begin position="87"/>
        <end position="105"/>
    </location>
</feature>
<name>A0A9D1XSS2_9BACT</name>
<dbReference type="PANTHER" id="PTHR34220:SF7">
    <property type="entry name" value="SENSOR HISTIDINE KINASE YPDA"/>
    <property type="match status" value="1"/>
</dbReference>
<evidence type="ECO:0000313" key="4">
    <source>
        <dbReference type="Proteomes" id="UP000823847"/>
    </source>
</evidence>
<dbReference type="PANTHER" id="PTHR34220">
    <property type="entry name" value="SENSOR HISTIDINE KINASE YPDA"/>
    <property type="match status" value="1"/>
</dbReference>
<proteinExistence type="predicted"/>
<evidence type="ECO:0000256" key="1">
    <source>
        <dbReference type="SAM" id="Phobius"/>
    </source>
</evidence>
<feature type="domain" description="Signal transduction histidine kinase internal region" evidence="2">
    <location>
        <begin position="201"/>
        <end position="279"/>
    </location>
</feature>
<dbReference type="Proteomes" id="UP000823847">
    <property type="component" value="Unassembled WGS sequence"/>
</dbReference>
<keyword evidence="3" id="KW-0418">Kinase</keyword>
<feature type="transmembrane region" description="Helical" evidence="1">
    <location>
        <begin position="49"/>
        <end position="67"/>
    </location>
</feature>
<dbReference type="Pfam" id="PF06580">
    <property type="entry name" value="His_kinase"/>
    <property type="match status" value="1"/>
</dbReference>
<feature type="transmembrane region" description="Helical" evidence="1">
    <location>
        <begin position="156"/>
        <end position="179"/>
    </location>
</feature>
<sequence>MVLLRKNDIGIGLTVSVLLSLFVNFTMLGRIYELGVNNRIVGVRPPDRIVYFLLIWFFLVSFILFIVNRLMLHIGDRLFRKKEYKRIALACAVCLVIGLGLYRLAPTLYDWFIVEWPEAEVASPMEGNPPISVKPPAFAFPPEESRQPPRPFTSPAFFLAEHLFIFLTVILSSILIRLLNIKQQMRLENERLRTERWQSSYNALMGQINPHFFFNSLNGLSALIQSGERQQTLHYLDELSNVFRYILQSNRKGLVTLAEELQFVKAYTYLLGVRYEGKLFFSIQVDTPYLLWYLPILSLLPLIENAVKHNVISKPSPLRIDIYTTDDGKLIISNNIQPKAEENRGNGIGLKNLWGRYLMLTQKDIQISSQKGYYKVADRK</sequence>
<dbReference type="GO" id="GO:0000155">
    <property type="term" value="F:phosphorelay sensor kinase activity"/>
    <property type="evidence" value="ECO:0007669"/>
    <property type="project" value="InterPro"/>
</dbReference>
<keyword evidence="1" id="KW-1133">Transmembrane helix</keyword>
<protein>
    <submittedName>
        <fullName evidence="3">Histidine kinase</fullName>
    </submittedName>
</protein>
<keyword evidence="1" id="KW-0812">Transmembrane</keyword>
<keyword evidence="1" id="KW-0472">Membrane</keyword>
<evidence type="ECO:0000259" key="2">
    <source>
        <dbReference type="Pfam" id="PF06580"/>
    </source>
</evidence>
<organism evidence="3 4">
    <name type="scientific">Candidatus Parabacteroides intestinigallinarum</name>
    <dbReference type="NCBI Taxonomy" id="2838722"/>
    <lineage>
        <taxon>Bacteria</taxon>
        <taxon>Pseudomonadati</taxon>
        <taxon>Bacteroidota</taxon>
        <taxon>Bacteroidia</taxon>
        <taxon>Bacteroidales</taxon>
        <taxon>Tannerellaceae</taxon>
        <taxon>Parabacteroides</taxon>
    </lineage>
</organism>
<gene>
    <name evidence="3" type="ORF">H9848_02080</name>
</gene>
<dbReference type="AlphaFoldDB" id="A0A9D1XSS2"/>
<reference evidence="3" key="1">
    <citation type="journal article" date="2021" name="PeerJ">
        <title>Extensive microbial diversity within the chicken gut microbiome revealed by metagenomics and culture.</title>
        <authorList>
            <person name="Gilroy R."/>
            <person name="Ravi A."/>
            <person name="Getino M."/>
            <person name="Pursley I."/>
            <person name="Horton D.L."/>
            <person name="Alikhan N.F."/>
            <person name="Baker D."/>
            <person name="Gharbi K."/>
            <person name="Hall N."/>
            <person name="Watson M."/>
            <person name="Adriaenssens E.M."/>
            <person name="Foster-Nyarko E."/>
            <person name="Jarju S."/>
            <person name="Secka A."/>
            <person name="Antonio M."/>
            <person name="Oren A."/>
            <person name="Chaudhuri R.R."/>
            <person name="La Ragione R."/>
            <person name="Hildebrand F."/>
            <person name="Pallen M.J."/>
        </authorList>
    </citation>
    <scope>NUCLEOTIDE SEQUENCE</scope>
    <source>
        <strain evidence="3">ChiHecec2B26-12326</strain>
    </source>
</reference>
<dbReference type="InterPro" id="IPR050640">
    <property type="entry name" value="Bact_2-comp_sensor_kinase"/>
</dbReference>
<feature type="non-terminal residue" evidence="3">
    <location>
        <position position="380"/>
    </location>
</feature>
<dbReference type="GO" id="GO:0016020">
    <property type="term" value="C:membrane"/>
    <property type="evidence" value="ECO:0007669"/>
    <property type="project" value="InterPro"/>
</dbReference>
<dbReference type="EMBL" id="DXEN01000011">
    <property type="protein sequence ID" value="HIX85384.1"/>
    <property type="molecule type" value="Genomic_DNA"/>
</dbReference>
<accession>A0A9D1XSS2</accession>
<dbReference type="InterPro" id="IPR010559">
    <property type="entry name" value="Sig_transdc_His_kin_internal"/>
</dbReference>